<name>A0ABU9GS21_9GAMM</name>
<dbReference type="SUPFAM" id="SSF69118">
    <property type="entry name" value="AhpD-like"/>
    <property type="match status" value="1"/>
</dbReference>
<reference evidence="2 3" key="1">
    <citation type="submission" date="2024-02" db="EMBL/GenBank/DDBJ databases">
        <title>Bacteria isolated from the canopy kelp, Nereocystis luetkeana.</title>
        <authorList>
            <person name="Pfister C.A."/>
            <person name="Younker I.T."/>
            <person name="Light S.H."/>
        </authorList>
    </citation>
    <scope>NUCLEOTIDE SEQUENCE [LARGE SCALE GENOMIC DNA]</scope>
    <source>
        <strain evidence="2 3">TI.1.05</strain>
    </source>
</reference>
<comment type="caution">
    <text evidence="2">The sequence shown here is derived from an EMBL/GenBank/DDBJ whole genome shotgun (WGS) entry which is preliminary data.</text>
</comment>
<keyword evidence="3" id="KW-1185">Reference proteome</keyword>
<sequence length="108" mass="12061">MTTKEQELLTMFSKVAPQFHNLTLDVLFGEVWTEQTLTQRERSLITVAALVSLNRVEQLPGHLTRALSNGISVEELSATITHLAFYTGWPTAASAIERLGEMNTLRDC</sequence>
<dbReference type="EMBL" id="JBAKAZ010000041">
    <property type="protein sequence ID" value="MEL0630107.1"/>
    <property type="molecule type" value="Genomic_DNA"/>
</dbReference>
<evidence type="ECO:0000313" key="2">
    <source>
        <dbReference type="EMBL" id="MEL0630107.1"/>
    </source>
</evidence>
<accession>A0ABU9GS21</accession>
<dbReference type="Proteomes" id="UP001369082">
    <property type="component" value="Unassembled WGS sequence"/>
</dbReference>
<dbReference type="PANTHER" id="PTHR33570:SF9">
    <property type="entry name" value="BLL4600 PROTEIN"/>
    <property type="match status" value="1"/>
</dbReference>
<organism evidence="2 3">
    <name type="scientific">Psychromonas aquatilis</name>
    <dbReference type="NCBI Taxonomy" id="2005072"/>
    <lineage>
        <taxon>Bacteria</taxon>
        <taxon>Pseudomonadati</taxon>
        <taxon>Pseudomonadota</taxon>
        <taxon>Gammaproteobacteria</taxon>
        <taxon>Alteromonadales</taxon>
        <taxon>Psychromonadaceae</taxon>
        <taxon>Psychromonas</taxon>
    </lineage>
</organism>
<dbReference type="InterPro" id="IPR052512">
    <property type="entry name" value="4CMD/NDH-1_regulator"/>
</dbReference>
<protein>
    <submittedName>
        <fullName evidence="2">Carboxymuconolactone decarboxylase family protein</fullName>
    </submittedName>
</protein>
<gene>
    <name evidence="2" type="ORF">V6256_10875</name>
</gene>
<feature type="domain" description="Carboxymuconolactone decarboxylase-like" evidence="1">
    <location>
        <begin position="17"/>
        <end position="97"/>
    </location>
</feature>
<dbReference type="InterPro" id="IPR029032">
    <property type="entry name" value="AhpD-like"/>
</dbReference>
<evidence type="ECO:0000259" key="1">
    <source>
        <dbReference type="Pfam" id="PF02627"/>
    </source>
</evidence>
<proteinExistence type="predicted"/>
<dbReference type="Pfam" id="PF02627">
    <property type="entry name" value="CMD"/>
    <property type="match status" value="1"/>
</dbReference>
<dbReference type="RefSeq" id="WP_341598237.1">
    <property type="nucleotide sequence ID" value="NZ_JBAKAZ010000041.1"/>
</dbReference>
<dbReference type="PANTHER" id="PTHR33570">
    <property type="entry name" value="4-CARBOXYMUCONOLACTONE DECARBOXYLASE FAMILY PROTEIN"/>
    <property type="match status" value="1"/>
</dbReference>
<dbReference type="Gene3D" id="1.20.1290.10">
    <property type="entry name" value="AhpD-like"/>
    <property type="match status" value="1"/>
</dbReference>
<dbReference type="InterPro" id="IPR003779">
    <property type="entry name" value="CMD-like"/>
</dbReference>
<evidence type="ECO:0000313" key="3">
    <source>
        <dbReference type="Proteomes" id="UP001369082"/>
    </source>
</evidence>